<name>A0ABW4EKW4_9RHOB</name>
<dbReference type="RefSeq" id="WP_379916895.1">
    <property type="nucleotide sequence ID" value="NZ_JBHUDD010000131.1"/>
</dbReference>
<keyword evidence="3" id="KW-1185">Reference proteome</keyword>
<evidence type="ECO:0000259" key="1">
    <source>
        <dbReference type="Pfam" id="PF13468"/>
    </source>
</evidence>
<evidence type="ECO:0000313" key="2">
    <source>
        <dbReference type="EMBL" id="MFD1510584.1"/>
    </source>
</evidence>
<dbReference type="Proteomes" id="UP001597186">
    <property type="component" value="Unassembled WGS sequence"/>
</dbReference>
<organism evidence="2 3">
    <name type="scientific">Lacimonas salitolerans</name>
    <dbReference type="NCBI Taxonomy" id="1323750"/>
    <lineage>
        <taxon>Bacteria</taxon>
        <taxon>Pseudomonadati</taxon>
        <taxon>Pseudomonadota</taxon>
        <taxon>Alphaproteobacteria</taxon>
        <taxon>Rhodobacterales</taxon>
        <taxon>Paracoccaceae</taxon>
        <taxon>Lacimonas</taxon>
    </lineage>
</organism>
<dbReference type="Gene3D" id="3.10.180.10">
    <property type="entry name" value="2,3-Dihydroxybiphenyl 1,2-Dioxygenase, domain 1"/>
    <property type="match status" value="1"/>
</dbReference>
<dbReference type="Pfam" id="PF13468">
    <property type="entry name" value="Glyoxalase_3"/>
    <property type="match status" value="1"/>
</dbReference>
<dbReference type="InterPro" id="IPR025870">
    <property type="entry name" value="Glyoxalase-like_dom"/>
</dbReference>
<evidence type="ECO:0000313" key="3">
    <source>
        <dbReference type="Proteomes" id="UP001597186"/>
    </source>
</evidence>
<feature type="domain" description="Glyoxalase-like" evidence="1">
    <location>
        <begin position="4"/>
        <end position="172"/>
    </location>
</feature>
<proteinExistence type="predicted"/>
<reference evidence="3" key="1">
    <citation type="journal article" date="2019" name="Int. J. Syst. Evol. Microbiol.">
        <title>The Global Catalogue of Microorganisms (GCM) 10K type strain sequencing project: providing services to taxonomists for standard genome sequencing and annotation.</title>
        <authorList>
            <consortium name="The Broad Institute Genomics Platform"/>
            <consortium name="The Broad Institute Genome Sequencing Center for Infectious Disease"/>
            <person name="Wu L."/>
            <person name="Ma J."/>
        </authorList>
    </citation>
    <scope>NUCLEOTIDE SEQUENCE [LARGE SCALE GENOMIC DNA]</scope>
    <source>
        <strain evidence="3">CGMCC 1.12477</strain>
    </source>
</reference>
<accession>A0ABW4EKW4</accession>
<comment type="caution">
    <text evidence="2">The sequence shown here is derived from an EMBL/GenBank/DDBJ whole genome shotgun (WGS) entry which is preliminary data.</text>
</comment>
<gene>
    <name evidence="2" type="ORF">ACFTOW_14430</name>
</gene>
<protein>
    <submittedName>
        <fullName evidence="2">VOC family protein</fullName>
    </submittedName>
</protein>
<dbReference type="InterPro" id="IPR029068">
    <property type="entry name" value="Glyas_Bleomycin-R_OHBP_Dase"/>
</dbReference>
<dbReference type="SUPFAM" id="SSF54593">
    <property type="entry name" value="Glyoxalase/Bleomycin resistance protein/Dihydroxybiphenyl dioxygenase"/>
    <property type="match status" value="1"/>
</dbReference>
<dbReference type="EMBL" id="JBHUDD010000131">
    <property type="protein sequence ID" value="MFD1510584.1"/>
    <property type="molecule type" value="Genomic_DNA"/>
</dbReference>
<sequence>MLELDHIAVAANSLDEGRAYVEQTLGITLAPGGLHPLMGTHNLLVGLEDGLYFEVIAIDPAAPAPDRPRWFDLDNFSGAPRLTNWVCRTPDITSALAQMPDAGTALDITRGDLRWFMAVPDDGCLPFDNIHPAVMQWQGDAHPAPCLPQSGARLTALRVFHPQADALRDRLAPHMPDARVSYHTADAAALEAVFDTPHGERVLR</sequence>